<dbReference type="RefSeq" id="XP_001584721.1">
    <property type="nucleotide sequence ID" value="XM_001584671.1"/>
</dbReference>
<organism evidence="2 3">
    <name type="scientific">Sclerotinia sclerotiorum (strain ATCC 18683 / 1980 / Ss-1)</name>
    <name type="common">White mold</name>
    <name type="synonym">Whetzelinia sclerotiorum</name>
    <dbReference type="NCBI Taxonomy" id="665079"/>
    <lineage>
        <taxon>Eukaryota</taxon>
        <taxon>Fungi</taxon>
        <taxon>Dikarya</taxon>
        <taxon>Ascomycota</taxon>
        <taxon>Pezizomycotina</taxon>
        <taxon>Leotiomycetes</taxon>
        <taxon>Helotiales</taxon>
        <taxon>Sclerotiniaceae</taxon>
        <taxon>Sclerotinia</taxon>
    </lineage>
</organism>
<evidence type="ECO:0000313" key="2">
    <source>
        <dbReference type="EMBL" id="EDO00464.1"/>
    </source>
</evidence>
<dbReference type="InParanoid" id="A7F9Q3"/>
<dbReference type="GeneID" id="5480747"/>
<evidence type="ECO:0000256" key="1">
    <source>
        <dbReference type="SAM" id="MobiDB-lite"/>
    </source>
</evidence>
<protein>
    <submittedName>
        <fullName evidence="2">Uncharacterized protein</fullName>
    </submittedName>
</protein>
<proteinExistence type="predicted"/>
<name>A7F9Q3_SCLS1</name>
<sequence length="32" mass="3510">MTKSKNSLNYKPKSFRKKAAVNPSSAVLPVSM</sequence>
<gene>
    <name evidence="2" type="ORF">SS1G_14334</name>
</gene>
<keyword evidence="3" id="KW-1185">Reference proteome</keyword>
<dbReference type="EMBL" id="CH476652">
    <property type="protein sequence ID" value="EDO00464.1"/>
    <property type="molecule type" value="Genomic_DNA"/>
</dbReference>
<accession>A7F9Q3</accession>
<feature type="region of interest" description="Disordered" evidence="1">
    <location>
        <begin position="1"/>
        <end position="32"/>
    </location>
</feature>
<evidence type="ECO:0000313" key="3">
    <source>
        <dbReference type="Proteomes" id="UP000001312"/>
    </source>
</evidence>
<reference evidence="3" key="1">
    <citation type="journal article" date="2011" name="PLoS Genet.">
        <title>Genomic analysis of the necrotrophic fungal pathogens Sclerotinia sclerotiorum and Botrytis cinerea.</title>
        <authorList>
            <person name="Amselem J."/>
            <person name="Cuomo C.A."/>
            <person name="van Kan J.A."/>
            <person name="Viaud M."/>
            <person name="Benito E.P."/>
            <person name="Couloux A."/>
            <person name="Coutinho P.M."/>
            <person name="de Vries R.P."/>
            <person name="Dyer P.S."/>
            <person name="Fillinger S."/>
            <person name="Fournier E."/>
            <person name="Gout L."/>
            <person name="Hahn M."/>
            <person name="Kohn L."/>
            <person name="Lapalu N."/>
            <person name="Plummer K.M."/>
            <person name="Pradier J.M."/>
            <person name="Quevillon E."/>
            <person name="Sharon A."/>
            <person name="Simon A."/>
            <person name="ten Have A."/>
            <person name="Tudzynski B."/>
            <person name="Tudzynski P."/>
            <person name="Wincker P."/>
            <person name="Andrew M."/>
            <person name="Anthouard V."/>
            <person name="Beever R.E."/>
            <person name="Beffa R."/>
            <person name="Benoit I."/>
            <person name="Bouzid O."/>
            <person name="Brault B."/>
            <person name="Chen Z."/>
            <person name="Choquer M."/>
            <person name="Collemare J."/>
            <person name="Cotton P."/>
            <person name="Danchin E.G."/>
            <person name="Da Silva C."/>
            <person name="Gautier A."/>
            <person name="Giraud C."/>
            <person name="Giraud T."/>
            <person name="Gonzalez C."/>
            <person name="Grossetete S."/>
            <person name="Guldener U."/>
            <person name="Henrissat B."/>
            <person name="Howlett B.J."/>
            <person name="Kodira C."/>
            <person name="Kretschmer M."/>
            <person name="Lappartient A."/>
            <person name="Leroch M."/>
            <person name="Levis C."/>
            <person name="Mauceli E."/>
            <person name="Neuveglise C."/>
            <person name="Oeser B."/>
            <person name="Pearson M."/>
            <person name="Poulain J."/>
            <person name="Poussereau N."/>
            <person name="Quesneville H."/>
            <person name="Rascle C."/>
            <person name="Schumacher J."/>
            <person name="Segurens B."/>
            <person name="Sexton A."/>
            <person name="Silva E."/>
            <person name="Sirven C."/>
            <person name="Soanes D.M."/>
            <person name="Talbot N.J."/>
            <person name="Templeton M."/>
            <person name="Yandava C."/>
            <person name="Yarden O."/>
            <person name="Zeng Q."/>
            <person name="Rollins J.A."/>
            <person name="Lebrun M.H."/>
            <person name="Dickman M."/>
        </authorList>
    </citation>
    <scope>NUCLEOTIDE SEQUENCE [LARGE SCALE GENOMIC DNA]</scope>
    <source>
        <strain evidence="3">ATCC 18683 / 1980 / Ss-1</strain>
    </source>
</reference>
<dbReference type="KEGG" id="ssl:SS1G_14334"/>
<dbReference type="Proteomes" id="UP000001312">
    <property type="component" value="Unassembled WGS sequence"/>
</dbReference>
<dbReference type="AlphaFoldDB" id="A7F9Q3"/>